<dbReference type="SUPFAM" id="SSF57850">
    <property type="entry name" value="RING/U-box"/>
    <property type="match status" value="1"/>
</dbReference>
<evidence type="ECO:0000256" key="3">
    <source>
        <dbReference type="ARBA" id="ARBA00022771"/>
    </source>
</evidence>
<dbReference type="InterPro" id="IPR013083">
    <property type="entry name" value="Znf_RING/FYVE/PHD"/>
</dbReference>
<keyword evidence="5" id="KW-0862">Zinc</keyword>
<evidence type="ECO:0000256" key="1">
    <source>
        <dbReference type="ARBA" id="ARBA00004906"/>
    </source>
</evidence>
<dbReference type="PANTHER" id="PTHR22770:SF47">
    <property type="entry name" value="E3 UBIQUITIN-PROTEIN LIGASE RNF216"/>
    <property type="match status" value="1"/>
</dbReference>
<keyword evidence="2" id="KW-0479">Metal-binding</keyword>
<reference evidence="6 7" key="1">
    <citation type="submission" date="2023-08" db="EMBL/GenBank/DDBJ databases">
        <title>Black Yeasts Isolated from many extreme environments.</title>
        <authorList>
            <person name="Coleine C."/>
            <person name="Stajich J.E."/>
            <person name="Selbmann L."/>
        </authorList>
    </citation>
    <scope>NUCLEOTIDE SEQUENCE [LARGE SCALE GENOMIC DNA]</scope>
    <source>
        <strain evidence="6 7">CCFEE 536</strain>
    </source>
</reference>
<accession>A0ABR0KQJ6</accession>
<comment type="caution">
    <text evidence="6">The sequence shown here is derived from an EMBL/GenBank/DDBJ whole genome shotgun (WGS) entry which is preliminary data.</text>
</comment>
<organism evidence="6 7">
    <name type="scientific">Cryomyces antarcticus</name>
    <dbReference type="NCBI Taxonomy" id="329879"/>
    <lineage>
        <taxon>Eukaryota</taxon>
        <taxon>Fungi</taxon>
        <taxon>Dikarya</taxon>
        <taxon>Ascomycota</taxon>
        <taxon>Pezizomycotina</taxon>
        <taxon>Dothideomycetes</taxon>
        <taxon>Dothideomycetes incertae sedis</taxon>
        <taxon>Cryomyces</taxon>
    </lineage>
</organism>
<evidence type="ECO:0008006" key="8">
    <source>
        <dbReference type="Google" id="ProtNLM"/>
    </source>
</evidence>
<evidence type="ECO:0000256" key="2">
    <source>
        <dbReference type="ARBA" id="ARBA00022723"/>
    </source>
</evidence>
<sequence length="108" mass="12055">MVTCDGAVVHYFCYGCMAAYIKNEIGSSRCNPICMDTSGCGAPFPRAQLKSLLDQKTFEKLERLQQDEAIRLAGLDDLEECPFCDFKAIAPPKEVDREFRCESSDCAK</sequence>
<evidence type="ECO:0000313" key="6">
    <source>
        <dbReference type="EMBL" id="KAK5107785.1"/>
    </source>
</evidence>
<comment type="pathway">
    <text evidence="1">Protein modification; protein ubiquitination.</text>
</comment>
<evidence type="ECO:0000256" key="4">
    <source>
        <dbReference type="ARBA" id="ARBA00022786"/>
    </source>
</evidence>
<dbReference type="Proteomes" id="UP001357485">
    <property type="component" value="Unassembled WGS sequence"/>
</dbReference>
<evidence type="ECO:0000256" key="5">
    <source>
        <dbReference type="ARBA" id="ARBA00022833"/>
    </source>
</evidence>
<gene>
    <name evidence="6" type="ORF">LTR16_006211</name>
</gene>
<keyword evidence="7" id="KW-1185">Reference proteome</keyword>
<keyword evidence="4" id="KW-0833">Ubl conjugation pathway</keyword>
<dbReference type="Gene3D" id="3.30.40.10">
    <property type="entry name" value="Zinc/RING finger domain, C3HC4 (zinc finger)"/>
    <property type="match status" value="1"/>
</dbReference>
<dbReference type="PANTHER" id="PTHR22770">
    <property type="entry name" value="UBIQUITIN CONJUGATING ENZYME 7 INTERACTING PROTEIN-RELATED"/>
    <property type="match status" value="1"/>
</dbReference>
<proteinExistence type="predicted"/>
<dbReference type="EMBL" id="JAVRRA010025744">
    <property type="protein sequence ID" value="KAK5107785.1"/>
    <property type="molecule type" value="Genomic_DNA"/>
</dbReference>
<keyword evidence="3" id="KW-0863">Zinc-finger</keyword>
<feature type="non-terminal residue" evidence="6">
    <location>
        <position position="108"/>
    </location>
</feature>
<protein>
    <recommendedName>
        <fullName evidence="8">RING-type domain-containing protein</fullName>
    </recommendedName>
</protein>
<dbReference type="InterPro" id="IPR051628">
    <property type="entry name" value="LUBAC_E3_Ligases"/>
</dbReference>
<evidence type="ECO:0000313" key="7">
    <source>
        <dbReference type="Proteomes" id="UP001357485"/>
    </source>
</evidence>
<name>A0ABR0KQJ6_9PEZI</name>